<comment type="subcellular location">
    <subcellularLocation>
        <location evidence="1">Membrane</location>
        <topology evidence="1">Multi-pass membrane protein</topology>
    </subcellularLocation>
</comment>
<dbReference type="SUPFAM" id="SSF52833">
    <property type="entry name" value="Thioredoxin-like"/>
    <property type="match status" value="1"/>
</dbReference>
<keyword evidence="4 5" id="KW-0472">Membrane</keyword>
<proteinExistence type="predicted"/>
<feature type="transmembrane region" description="Helical" evidence="5">
    <location>
        <begin position="114"/>
        <end position="133"/>
    </location>
</feature>
<evidence type="ECO:0000256" key="5">
    <source>
        <dbReference type="SAM" id="Phobius"/>
    </source>
</evidence>
<evidence type="ECO:0000256" key="4">
    <source>
        <dbReference type="ARBA" id="ARBA00023136"/>
    </source>
</evidence>
<keyword evidence="2 5" id="KW-0812">Transmembrane</keyword>
<accession>A0A7K0DYG9</accession>
<sequence>MLIECGVWVSRLAVAGVFGLSAVGKLADRAATARAAHEFGVPIRWSATVAVALPALEGVIALGVLPERTAVVAACGAIALLVVLTAAVLRLLARGARPACSCFGAASAEPIGGATVFRNGVLILVVAAAAVGSALKRGVPGELPVSQWAGLAVIAGLATWQVWTQARVATLRRQVDRLALADLGREGLPPGAAAPEFDLADTRGGRVTLTDLVADGRRSLLVFVHPECEVCATLARELPRWQARRANTLTIAVVGNGDVERYAEWGRELELGDTTILVQQGNEAALRYRVRGTPSAVLIDPDGRIAAPVARGPMAIRELIVSANGAAPRRDAGFERSGTS</sequence>
<evidence type="ECO:0000256" key="2">
    <source>
        <dbReference type="ARBA" id="ARBA00022692"/>
    </source>
</evidence>
<dbReference type="GO" id="GO:0016020">
    <property type="term" value="C:membrane"/>
    <property type="evidence" value="ECO:0007669"/>
    <property type="project" value="UniProtKB-SubCell"/>
</dbReference>
<evidence type="ECO:0000259" key="6">
    <source>
        <dbReference type="PROSITE" id="PS51352"/>
    </source>
</evidence>
<protein>
    <recommendedName>
        <fullName evidence="6">Thioredoxin domain-containing protein</fullName>
    </recommendedName>
</protein>
<feature type="transmembrane region" description="Helical" evidence="5">
    <location>
        <begin position="145"/>
        <end position="163"/>
    </location>
</feature>
<keyword evidence="8" id="KW-1185">Reference proteome</keyword>
<evidence type="ECO:0000256" key="1">
    <source>
        <dbReference type="ARBA" id="ARBA00004141"/>
    </source>
</evidence>
<dbReference type="InterPro" id="IPR013766">
    <property type="entry name" value="Thioredoxin_domain"/>
</dbReference>
<gene>
    <name evidence="7" type="ORF">NRB56_64600</name>
</gene>
<dbReference type="Proteomes" id="UP000431401">
    <property type="component" value="Unassembled WGS sequence"/>
</dbReference>
<dbReference type="GO" id="GO:0016491">
    <property type="term" value="F:oxidoreductase activity"/>
    <property type="evidence" value="ECO:0007669"/>
    <property type="project" value="InterPro"/>
</dbReference>
<dbReference type="GO" id="GO:0030416">
    <property type="term" value="P:methylamine metabolic process"/>
    <property type="evidence" value="ECO:0007669"/>
    <property type="project" value="InterPro"/>
</dbReference>
<dbReference type="RefSeq" id="WP_153348109.1">
    <property type="nucleotide sequence ID" value="NZ_WEGI01000015.1"/>
</dbReference>
<dbReference type="PROSITE" id="PS51352">
    <property type="entry name" value="THIOREDOXIN_2"/>
    <property type="match status" value="1"/>
</dbReference>
<feature type="transmembrane region" description="Helical" evidence="5">
    <location>
        <begin position="6"/>
        <end position="24"/>
    </location>
</feature>
<reference evidence="7 8" key="1">
    <citation type="submission" date="2019-10" db="EMBL/GenBank/DDBJ databases">
        <title>Nocardia macrotermitis sp. nov. and Nocardia aurantia sp. nov., isolated from the gut of fungus growing-termite Macrotermes natalensis.</title>
        <authorList>
            <person name="Benndorf R."/>
            <person name="Schwitalla J."/>
            <person name="Martin K."/>
            <person name="De Beer W."/>
            <person name="Kaster A.-K."/>
            <person name="Vollmers J."/>
            <person name="Poulsen M."/>
            <person name="Beemelmanns C."/>
        </authorList>
    </citation>
    <scope>NUCLEOTIDE SEQUENCE [LARGE SCALE GENOMIC DNA]</scope>
    <source>
        <strain evidence="7 8">RB56</strain>
    </source>
</reference>
<dbReference type="OrthoDB" id="5643368at2"/>
<dbReference type="EMBL" id="WEGI01000015">
    <property type="protein sequence ID" value="MQY30856.1"/>
    <property type="molecule type" value="Genomic_DNA"/>
</dbReference>
<dbReference type="Gene3D" id="3.40.30.10">
    <property type="entry name" value="Glutaredoxin"/>
    <property type="match status" value="1"/>
</dbReference>
<evidence type="ECO:0000313" key="7">
    <source>
        <dbReference type="EMBL" id="MQY30856.1"/>
    </source>
</evidence>
<feature type="transmembrane region" description="Helical" evidence="5">
    <location>
        <begin position="71"/>
        <end position="93"/>
    </location>
</feature>
<organism evidence="7 8">
    <name type="scientific">Nocardia aurantia</name>
    <dbReference type="NCBI Taxonomy" id="2585199"/>
    <lineage>
        <taxon>Bacteria</taxon>
        <taxon>Bacillati</taxon>
        <taxon>Actinomycetota</taxon>
        <taxon>Actinomycetes</taxon>
        <taxon>Mycobacteriales</taxon>
        <taxon>Nocardiaceae</taxon>
        <taxon>Nocardia</taxon>
    </lineage>
</organism>
<dbReference type="UniPathway" id="UPA00895"/>
<dbReference type="Pfam" id="PF00578">
    <property type="entry name" value="AhpC-TSA"/>
    <property type="match status" value="1"/>
</dbReference>
<dbReference type="InterPro" id="IPR036249">
    <property type="entry name" value="Thioredoxin-like_sf"/>
</dbReference>
<feature type="domain" description="Thioredoxin" evidence="6">
    <location>
        <begin position="188"/>
        <end position="329"/>
    </location>
</feature>
<dbReference type="Pfam" id="PF07291">
    <property type="entry name" value="MauE"/>
    <property type="match status" value="1"/>
</dbReference>
<dbReference type="InterPro" id="IPR009908">
    <property type="entry name" value="Methylamine_util_MauE"/>
</dbReference>
<keyword evidence="3 5" id="KW-1133">Transmembrane helix</keyword>
<dbReference type="InterPro" id="IPR000866">
    <property type="entry name" value="AhpC/TSA"/>
</dbReference>
<dbReference type="GO" id="GO:0016209">
    <property type="term" value="F:antioxidant activity"/>
    <property type="evidence" value="ECO:0007669"/>
    <property type="project" value="InterPro"/>
</dbReference>
<name>A0A7K0DYG9_9NOCA</name>
<evidence type="ECO:0000313" key="8">
    <source>
        <dbReference type="Proteomes" id="UP000431401"/>
    </source>
</evidence>
<dbReference type="AlphaFoldDB" id="A0A7K0DYG9"/>
<evidence type="ECO:0000256" key="3">
    <source>
        <dbReference type="ARBA" id="ARBA00022989"/>
    </source>
</evidence>
<comment type="caution">
    <text evidence="7">The sequence shown here is derived from an EMBL/GenBank/DDBJ whole genome shotgun (WGS) entry which is preliminary data.</text>
</comment>